<keyword evidence="2" id="KW-1185">Reference proteome</keyword>
<dbReference type="STRING" id="2316362.A0A4Q2DF93"/>
<protein>
    <recommendedName>
        <fullName evidence="3">Aminoglycoside phosphotransferase domain-containing protein</fullName>
    </recommendedName>
</protein>
<evidence type="ECO:0000313" key="2">
    <source>
        <dbReference type="Proteomes" id="UP000290288"/>
    </source>
</evidence>
<dbReference type="EMBL" id="SDEE01000323">
    <property type="protein sequence ID" value="RXW17661.1"/>
    <property type="molecule type" value="Genomic_DNA"/>
</dbReference>
<name>A0A4Q2DF93_9AGAR</name>
<proteinExistence type="predicted"/>
<dbReference type="Gene3D" id="3.80.10.10">
    <property type="entry name" value="Ribonuclease Inhibitor"/>
    <property type="match status" value="1"/>
</dbReference>
<evidence type="ECO:0008006" key="3">
    <source>
        <dbReference type="Google" id="ProtNLM"/>
    </source>
</evidence>
<dbReference type="InterPro" id="IPR032675">
    <property type="entry name" value="LRR_dom_sf"/>
</dbReference>
<reference evidence="1 2" key="1">
    <citation type="submission" date="2019-01" db="EMBL/GenBank/DDBJ databases">
        <title>Draft genome sequence of Psathyrella aberdarensis IHI B618.</title>
        <authorList>
            <person name="Buettner E."/>
            <person name="Kellner H."/>
        </authorList>
    </citation>
    <scope>NUCLEOTIDE SEQUENCE [LARGE SCALE GENOMIC DNA]</scope>
    <source>
        <strain evidence="1 2">IHI B618</strain>
    </source>
</reference>
<evidence type="ECO:0000313" key="1">
    <source>
        <dbReference type="EMBL" id="RXW17661.1"/>
    </source>
</evidence>
<dbReference type="AlphaFoldDB" id="A0A4Q2DF93"/>
<dbReference type="SUPFAM" id="SSF52047">
    <property type="entry name" value="RNI-like"/>
    <property type="match status" value="1"/>
</dbReference>
<sequence>MSFSNFRLVVTRLQLREVFNVLSLDVWQALQLVTDWKPGALAPLITKLGWQVMAWCWEENFHQNFPYFSLFLGQNLSSVKVVYSSDKPLHLGAIQVIPSSLPSLKQLELADSLVPAPAQPSFIDDYIESFAWGHLEDLTVKYVSATSVSKLSALPCLRTLKIHDPVSMPLLYIPADDGRISDDHPISSLPDDAFPSLQKLYLKSKTFTDLLGFIQHLPPANRVKDIGFSFSGIEEGLTTSICCKIINTVLHHCSPQNLETLVLSSHFDVDEDLPEGIEPDLKPTFEGCIVLLLACQRLKHLEIGLLEGWCLSPEQLKMIATSWPNVETLVLGVMSPDTQIPPINHIHILELCRRCPLLTKLGLRFDACQVPLLDGFAGPVGLRARSQLRKLLVCNSPIFSPARVTAFLKAHFPYLHAVDCSESRYYYKFPELYKERWEVVNTNLGEMDAITVAVKNPDSPLWLPTPQAVVQKCRQNGPAPSGFVEYSPDGSESGWIKYGHYLGMGEARTQDFIANIVNSDEDSVVRVPRVYYAFRYKIHGYILMQHIEGQDCTEEDTDAVALVVKRLWAITPSSTLSAPGPIGGGPIFHRFFANHCSSIRYNSVAELQEHINNVLARAEYPSHIRIDFGKVDGGKLSLCLDDIHPGNFRRDRSGQMFALDFGKTMFLPSVFQDLAFTDGKKFAWDVGKLLGNSEANLLTMRLWTMGLASGRINLYNSSHGLPKYLRQSSGTWGDLFE</sequence>
<dbReference type="InterPro" id="IPR011009">
    <property type="entry name" value="Kinase-like_dom_sf"/>
</dbReference>
<accession>A0A4Q2DF93</accession>
<organism evidence="1 2">
    <name type="scientific">Candolleomyces aberdarensis</name>
    <dbReference type="NCBI Taxonomy" id="2316362"/>
    <lineage>
        <taxon>Eukaryota</taxon>
        <taxon>Fungi</taxon>
        <taxon>Dikarya</taxon>
        <taxon>Basidiomycota</taxon>
        <taxon>Agaricomycotina</taxon>
        <taxon>Agaricomycetes</taxon>
        <taxon>Agaricomycetidae</taxon>
        <taxon>Agaricales</taxon>
        <taxon>Agaricineae</taxon>
        <taxon>Psathyrellaceae</taxon>
        <taxon>Candolleomyces</taxon>
    </lineage>
</organism>
<gene>
    <name evidence="1" type="ORF">EST38_g8193</name>
</gene>
<dbReference type="Proteomes" id="UP000290288">
    <property type="component" value="Unassembled WGS sequence"/>
</dbReference>
<comment type="caution">
    <text evidence="1">The sequence shown here is derived from an EMBL/GenBank/DDBJ whole genome shotgun (WGS) entry which is preliminary data.</text>
</comment>
<dbReference type="OrthoDB" id="3250044at2759"/>
<dbReference type="SUPFAM" id="SSF56112">
    <property type="entry name" value="Protein kinase-like (PK-like)"/>
    <property type="match status" value="1"/>
</dbReference>